<protein>
    <recommendedName>
        <fullName evidence="4">HTH domain protein</fullName>
    </recommendedName>
</protein>
<dbReference type="Proteomes" id="UP001589595">
    <property type="component" value="Unassembled WGS sequence"/>
</dbReference>
<dbReference type="GeneID" id="67211979"/>
<sequence length="139" mass="15161">MQSVRDADGTRYLLVKRSAESSLVRDPATGEERYVPNDDLEPDGESPLSAAADGLPPELRRAVLACRDERALGLLVEFADRGALSVRTLLDAYDLCESDLHGLLAEFRAAGLLAETTVAGERGYEPTEAALRVVERFRD</sequence>
<reference evidence="2" key="1">
    <citation type="submission" date="2024-09" db="EMBL/GenBank/DDBJ databases">
        <authorList>
            <person name="Sun Q."/>
        </authorList>
    </citation>
    <scope>NUCLEOTIDE SEQUENCE [LARGE SCALE GENOMIC DNA]</scope>
    <source>
        <strain evidence="2">JCM 31273</strain>
    </source>
</reference>
<name>A0ABD5MJF3_9EURY</name>
<accession>A0ABD5MJF3</accession>
<keyword evidence="3" id="KW-1185">Reference proteome</keyword>
<proteinExistence type="predicted"/>
<dbReference type="EMBL" id="JBHMAJ010000001">
    <property type="protein sequence ID" value="MFB9822650.1"/>
    <property type="molecule type" value="Genomic_DNA"/>
</dbReference>
<dbReference type="Pfam" id="PF24037">
    <property type="entry name" value="DUF7346"/>
    <property type="match status" value="1"/>
</dbReference>
<evidence type="ECO:0008006" key="4">
    <source>
        <dbReference type="Google" id="ProtNLM"/>
    </source>
</evidence>
<organism evidence="2 3">
    <name type="scientific">Halobaculum roseum</name>
    <dbReference type="NCBI Taxonomy" id="2175149"/>
    <lineage>
        <taxon>Archaea</taxon>
        <taxon>Methanobacteriati</taxon>
        <taxon>Methanobacteriota</taxon>
        <taxon>Stenosarchaea group</taxon>
        <taxon>Halobacteria</taxon>
        <taxon>Halobacteriales</taxon>
        <taxon>Haloferacaceae</taxon>
        <taxon>Halobaculum</taxon>
    </lineage>
</organism>
<feature type="region of interest" description="Disordered" evidence="1">
    <location>
        <begin position="23"/>
        <end position="53"/>
    </location>
</feature>
<evidence type="ECO:0000313" key="3">
    <source>
        <dbReference type="Proteomes" id="UP001589595"/>
    </source>
</evidence>
<evidence type="ECO:0000256" key="1">
    <source>
        <dbReference type="SAM" id="MobiDB-lite"/>
    </source>
</evidence>
<dbReference type="RefSeq" id="WP_222921770.1">
    <property type="nucleotide sequence ID" value="NZ_CP082286.1"/>
</dbReference>
<evidence type="ECO:0000313" key="2">
    <source>
        <dbReference type="EMBL" id="MFB9822650.1"/>
    </source>
</evidence>
<gene>
    <name evidence="2" type="ORF">ACFFOL_00420</name>
</gene>
<comment type="caution">
    <text evidence="2">The sequence shown here is derived from an EMBL/GenBank/DDBJ whole genome shotgun (WGS) entry which is preliminary data.</text>
</comment>
<dbReference type="InterPro" id="IPR055770">
    <property type="entry name" value="DUF7346"/>
</dbReference>
<dbReference type="AlphaFoldDB" id="A0ABD5MJF3"/>